<dbReference type="Pfam" id="PF00497">
    <property type="entry name" value="SBP_bac_3"/>
    <property type="match status" value="1"/>
</dbReference>
<feature type="signal peptide" evidence="3">
    <location>
        <begin position="1"/>
        <end position="24"/>
    </location>
</feature>
<dbReference type="InterPro" id="IPR001638">
    <property type="entry name" value="Solute-binding_3/MltF_N"/>
</dbReference>
<evidence type="ECO:0000313" key="6">
    <source>
        <dbReference type="Proteomes" id="UP000657421"/>
    </source>
</evidence>
<evidence type="ECO:0000256" key="3">
    <source>
        <dbReference type="SAM" id="SignalP"/>
    </source>
</evidence>
<feature type="region of interest" description="Disordered" evidence="2">
    <location>
        <begin position="244"/>
        <end position="276"/>
    </location>
</feature>
<evidence type="ECO:0000313" key="5">
    <source>
        <dbReference type="EMBL" id="MBC8571600.1"/>
    </source>
</evidence>
<evidence type="ECO:0000256" key="2">
    <source>
        <dbReference type="SAM" id="MobiDB-lite"/>
    </source>
</evidence>
<sequence length="276" mass="29727">MKKMFKTVAIAATATMLLGASACADEGVIKFGTNPEFPPFEYISANGVLGEYDGIDMAIAAKIGELTGMDVEMESLEFDSLLIALQNGQIDATIAGMTITDERKEAVNFSTPYYTATQVMIVPEDSDIEKAEDMADKKICVLQGYTGETCVNEMGYKYEAFKKGTEAIMELVNGKCDVVVIDSATAQNYVNDNEGLKIVKDPDAFASEEYAIAVNKDNEELLDTINDAINTMLEDGTISEIAAQYAEADDTEEATESASEADTEAASETETETSAE</sequence>
<dbReference type="PANTHER" id="PTHR35936">
    <property type="entry name" value="MEMBRANE-BOUND LYTIC MUREIN TRANSGLYCOSYLASE F"/>
    <property type="match status" value="1"/>
</dbReference>
<dbReference type="RefSeq" id="WP_249306497.1">
    <property type="nucleotide sequence ID" value="NZ_JACRSZ010000001.1"/>
</dbReference>
<evidence type="ECO:0000259" key="4">
    <source>
        <dbReference type="SMART" id="SM00062"/>
    </source>
</evidence>
<dbReference type="SUPFAM" id="SSF53850">
    <property type="entry name" value="Periplasmic binding protein-like II"/>
    <property type="match status" value="1"/>
</dbReference>
<name>A0ABR7N624_9FIRM</name>
<reference evidence="5 6" key="1">
    <citation type="submission" date="2020-08" db="EMBL/GenBank/DDBJ databases">
        <title>Genome public.</title>
        <authorList>
            <person name="Liu C."/>
            <person name="Sun Q."/>
        </authorList>
    </citation>
    <scope>NUCLEOTIDE SEQUENCE [LARGE SCALE GENOMIC DNA]</scope>
    <source>
        <strain evidence="5 6">NSJ-46</strain>
    </source>
</reference>
<dbReference type="Gene3D" id="3.40.190.10">
    <property type="entry name" value="Periplasmic binding protein-like II"/>
    <property type="match status" value="2"/>
</dbReference>
<feature type="domain" description="Solute-binding protein family 3/N-terminal" evidence="4">
    <location>
        <begin position="28"/>
        <end position="249"/>
    </location>
</feature>
<gene>
    <name evidence="5" type="ORF">H8716_00650</name>
</gene>
<comment type="caution">
    <text evidence="5">The sequence shown here is derived from an EMBL/GenBank/DDBJ whole genome shotgun (WGS) entry which is preliminary data.</text>
</comment>
<feature type="compositionally biased region" description="Acidic residues" evidence="2">
    <location>
        <begin position="247"/>
        <end position="276"/>
    </location>
</feature>
<keyword evidence="6" id="KW-1185">Reference proteome</keyword>
<protein>
    <submittedName>
        <fullName evidence="5">Transporter substrate-binding domain-containing protein</fullName>
    </submittedName>
</protein>
<accession>A0ABR7N624</accession>
<keyword evidence="1 3" id="KW-0732">Signal</keyword>
<dbReference type="PANTHER" id="PTHR35936:SF38">
    <property type="entry name" value="GLUTAMINE-BINDING PERIPLASMIC PROTEIN"/>
    <property type="match status" value="1"/>
</dbReference>
<dbReference type="PROSITE" id="PS51257">
    <property type="entry name" value="PROKAR_LIPOPROTEIN"/>
    <property type="match status" value="1"/>
</dbReference>
<dbReference type="SMART" id="SM00062">
    <property type="entry name" value="PBPb"/>
    <property type="match status" value="1"/>
</dbReference>
<evidence type="ECO:0000256" key="1">
    <source>
        <dbReference type="ARBA" id="ARBA00022729"/>
    </source>
</evidence>
<dbReference type="EMBL" id="JACRSZ010000001">
    <property type="protein sequence ID" value="MBC8571600.1"/>
    <property type="molecule type" value="Genomic_DNA"/>
</dbReference>
<organism evidence="5 6">
    <name type="scientific">Jingyaoa shaoxingensis</name>
    <dbReference type="NCBI Taxonomy" id="2763671"/>
    <lineage>
        <taxon>Bacteria</taxon>
        <taxon>Bacillati</taxon>
        <taxon>Bacillota</taxon>
        <taxon>Clostridia</taxon>
        <taxon>Lachnospirales</taxon>
        <taxon>Lachnospiraceae</taxon>
        <taxon>Jingyaoa</taxon>
    </lineage>
</organism>
<proteinExistence type="predicted"/>
<dbReference type="Proteomes" id="UP000657421">
    <property type="component" value="Unassembled WGS sequence"/>
</dbReference>
<feature type="chain" id="PRO_5045282011" evidence="3">
    <location>
        <begin position="25"/>
        <end position="276"/>
    </location>
</feature>